<dbReference type="Pfam" id="PF01810">
    <property type="entry name" value="LysE"/>
    <property type="match status" value="1"/>
</dbReference>
<dbReference type="EMBL" id="BLXZ01000002">
    <property type="protein sequence ID" value="GFO67622.1"/>
    <property type="molecule type" value="Genomic_DNA"/>
</dbReference>
<dbReference type="PIRSF" id="PIRSF006324">
    <property type="entry name" value="LeuE"/>
    <property type="match status" value="1"/>
</dbReference>
<evidence type="ECO:0000256" key="1">
    <source>
        <dbReference type="ARBA" id="ARBA00004651"/>
    </source>
</evidence>
<keyword evidence="8" id="KW-1185">Reference proteome</keyword>
<organism evidence="7 8">
    <name type="scientific">Geomonas limicola</name>
    <dbReference type="NCBI Taxonomy" id="2740186"/>
    <lineage>
        <taxon>Bacteria</taxon>
        <taxon>Pseudomonadati</taxon>
        <taxon>Thermodesulfobacteriota</taxon>
        <taxon>Desulfuromonadia</taxon>
        <taxon>Geobacterales</taxon>
        <taxon>Geobacteraceae</taxon>
        <taxon>Geomonas</taxon>
    </lineage>
</organism>
<dbReference type="RefSeq" id="WP_183360155.1">
    <property type="nucleotide sequence ID" value="NZ_BLXZ01000002.1"/>
</dbReference>
<evidence type="ECO:0000256" key="3">
    <source>
        <dbReference type="ARBA" id="ARBA00022692"/>
    </source>
</evidence>
<keyword evidence="2" id="KW-1003">Cell membrane</keyword>
<reference evidence="8" key="1">
    <citation type="submission" date="2020-06" db="EMBL/GenBank/DDBJ databases">
        <title>Draft genomic sequecing of Geomonas sp. Red745.</title>
        <authorList>
            <person name="Itoh H."/>
            <person name="Xu Z.X."/>
            <person name="Ushijima N."/>
            <person name="Masuda Y."/>
            <person name="Shiratori Y."/>
            <person name="Senoo K."/>
        </authorList>
    </citation>
    <scope>NUCLEOTIDE SEQUENCE [LARGE SCALE GENOMIC DNA]</scope>
    <source>
        <strain evidence="8">Red745</strain>
    </source>
</reference>
<name>A0A6V8N4X7_9BACT</name>
<comment type="subcellular location">
    <subcellularLocation>
        <location evidence="1">Cell membrane</location>
        <topology evidence="1">Multi-pass membrane protein</topology>
    </subcellularLocation>
</comment>
<dbReference type="GO" id="GO:0005886">
    <property type="term" value="C:plasma membrane"/>
    <property type="evidence" value="ECO:0007669"/>
    <property type="project" value="UniProtKB-SubCell"/>
</dbReference>
<evidence type="ECO:0000256" key="5">
    <source>
        <dbReference type="ARBA" id="ARBA00023136"/>
    </source>
</evidence>
<keyword evidence="5 6" id="KW-0472">Membrane</keyword>
<dbReference type="PANTHER" id="PTHR30086:SF20">
    <property type="entry name" value="ARGININE EXPORTER PROTEIN ARGO-RELATED"/>
    <property type="match status" value="1"/>
</dbReference>
<keyword evidence="4 6" id="KW-1133">Transmembrane helix</keyword>
<feature type="transmembrane region" description="Helical" evidence="6">
    <location>
        <begin position="41"/>
        <end position="66"/>
    </location>
</feature>
<proteinExistence type="predicted"/>
<sequence length="208" mass="22197">MEGIVNLPLFLVSCVALNVMPGPDTIYLVTRSIAQGRRAGLLSSWGLCTGALVHTFAAALGLSAVLSASAHAFSAVKYAGAGYLIYLGVKTFFDKSGPLSTENEPAAPASGCRIFFQGILVDLLNPKVALFFLAFLPQFIDHKAPNKFLTFLLLGVILVLFSLVWEGILVLGSSRLSGYFTRNENSGRRVNRVAGSIFLGLGVRMGLI</sequence>
<keyword evidence="3 6" id="KW-0812">Transmembrane</keyword>
<dbReference type="GO" id="GO:0015171">
    <property type="term" value="F:amino acid transmembrane transporter activity"/>
    <property type="evidence" value="ECO:0007669"/>
    <property type="project" value="TreeGrafter"/>
</dbReference>
<evidence type="ECO:0000313" key="8">
    <source>
        <dbReference type="Proteomes" id="UP000587586"/>
    </source>
</evidence>
<dbReference type="AlphaFoldDB" id="A0A6V8N4X7"/>
<feature type="transmembrane region" description="Helical" evidence="6">
    <location>
        <begin position="148"/>
        <end position="169"/>
    </location>
</feature>
<evidence type="ECO:0000313" key="7">
    <source>
        <dbReference type="EMBL" id="GFO67622.1"/>
    </source>
</evidence>
<gene>
    <name evidence="7" type="ORF">GMLC_12010</name>
</gene>
<evidence type="ECO:0000256" key="6">
    <source>
        <dbReference type="SAM" id="Phobius"/>
    </source>
</evidence>
<accession>A0A6V8N4X7</accession>
<feature type="transmembrane region" description="Helical" evidence="6">
    <location>
        <begin position="114"/>
        <end position="136"/>
    </location>
</feature>
<feature type="transmembrane region" description="Helical" evidence="6">
    <location>
        <begin position="6"/>
        <end position="29"/>
    </location>
</feature>
<feature type="transmembrane region" description="Helical" evidence="6">
    <location>
        <begin position="72"/>
        <end position="93"/>
    </location>
</feature>
<dbReference type="InterPro" id="IPR001123">
    <property type="entry name" value="LeuE-type"/>
</dbReference>
<comment type="caution">
    <text evidence="7">The sequence shown here is derived from an EMBL/GenBank/DDBJ whole genome shotgun (WGS) entry which is preliminary data.</text>
</comment>
<evidence type="ECO:0000256" key="2">
    <source>
        <dbReference type="ARBA" id="ARBA00022475"/>
    </source>
</evidence>
<protein>
    <submittedName>
        <fullName evidence="7">Lysine transporter LysE</fullName>
    </submittedName>
</protein>
<dbReference type="Proteomes" id="UP000587586">
    <property type="component" value="Unassembled WGS sequence"/>
</dbReference>
<evidence type="ECO:0000256" key="4">
    <source>
        <dbReference type="ARBA" id="ARBA00022989"/>
    </source>
</evidence>
<dbReference type="PANTHER" id="PTHR30086">
    <property type="entry name" value="ARGININE EXPORTER PROTEIN ARGO"/>
    <property type="match status" value="1"/>
</dbReference>